<organism evidence="5 6">
    <name type="scientific">Lapidilactobacillus mulanensis</name>
    <dbReference type="NCBI Taxonomy" id="2485999"/>
    <lineage>
        <taxon>Bacteria</taxon>
        <taxon>Bacillati</taxon>
        <taxon>Bacillota</taxon>
        <taxon>Bacilli</taxon>
        <taxon>Lactobacillales</taxon>
        <taxon>Lactobacillaceae</taxon>
        <taxon>Lapidilactobacillus</taxon>
    </lineage>
</organism>
<dbReference type="RefSeq" id="WP_125578868.1">
    <property type="nucleotide sequence ID" value="NZ_JBHTOF010000002.1"/>
</dbReference>
<dbReference type="InterPro" id="IPR013096">
    <property type="entry name" value="Cupin_2"/>
</dbReference>
<dbReference type="PROSITE" id="PS00041">
    <property type="entry name" value="HTH_ARAC_FAMILY_1"/>
    <property type="match status" value="1"/>
</dbReference>
<dbReference type="PANTHER" id="PTHR43280">
    <property type="entry name" value="ARAC-FAMILY TRANSCRIPTIONAL REGULATOR"/>
    <property type="match status" value="1"/>
</dbReference>
<dbReference type="Gene3D" id="1.10.10.60">
    <property type="entry name" value="Homeodomain-like"/>
    <property type="match status" value="2"/>
</dbReference>
<dbReference type="InterPro" id="IPR018060">
    <property type="entry name" value="HTH_AraC"/>
</dbReference>
<evidence type="ECO:0000256" key="3">
    <source>
        <dbReference type="ARBA" id="ARBA00023163"/>
    </source>
</evidence>
<keyword evidence="2" id="KW-0238">DNA-binding</keyword>
<evidence type="ECO:0000259" key="4">
    <source>
        <dbReference type="PROSITE" id="PS01124"/>
    </source>
</evidence>
<sequence length="290" mass="33129">MKLEHELIRSTGVLPFNAFSFSAKDVTRVIPQHWHQSTELIFCLSGALNVWIEGILYRMNTGDIIVIDPNTTHYTQSPVTNHILCIQLPMQYLQELTENQFMHSFVFDLNTVSTSLPSPLLTQLQQSLGAITAIIETAASTTTLSAQIKEQSLVLEIISQLVSNCSSAAQLDQNKMVPNSIVFMNAVTKYINEHFIEVLTLHCIANAFNYSDSYFSRAFKQNFNMNFHDFLIFVRLNDAVNRMLTSDDTLSEIARQSGFDNYRNFYNSFVRIYQEKPKNYRENAREIAGL</sequence>
<dbReference type="InterPro" id="IPR009057">
    <property type="entry name" value="Homeodomain-like_sf"/>
</dbReference>
<comment type="caution">
    <text evidence="5">The sequence shown here is derived from an EMBL/GenBank/DDBJ whole genome shotgun (WGS) entry which is preliminary data.</text>
</comment>
<keyword evidence="3" id="KW-0804">Transcription</keyword>
<evidence type="ECO:0000256" key="1">
    <source>
        <dbReference type="ARBA" id="ARBA00023015"/>
    </source>
</evidence>
<dbReference type="Gene3D" id="2.60.120.10">
    <property type="entry name" value="Jelly Rolls"/>
    <property type="match status" value="1"/>
</dbReference>
<evidence type="ECO:0000313" key="5">
    <source>
        <dbReference type="EMBL" id="MFD1464494.1"/>
    </source>
</evidence>
<dbReference type="InterPro" id="IPR014710">
    <property type="entry name" value="RmlC-like_jellyroll"/>
</dbReference>
<dbReference type="PANTHER" id="PTHR43280:SF2">
    <property type="entry name" value="HTH-TYPE TRANSCRIPTIONAL REGULATOR EXSA"/>
    <property type="match status" value="1"/>
</dbReference>
<proteinExistence type="predicted"/>
<protein>
    <submittedName>
        <fullName evidence="5">Helix-turn-helix domain-containing protein</fullName>
    </submittedName>
</protein>
<name>A0ABW4DL59_9LACO</name>
<reference evidence="6" key="1">
    <citation type="journal article" date="2019" name="Int. J. Syst. Evol. Microbiol.">
        <title>The Global Catalogue of Microorganisms (GCM) 10K type strain sequencing project: providing services to taxonomists for standard genome sequencing and annotation.</title>
        <authorList>
            <consortium name="The Broad Institute Genomics Platform"/>
            <consortium name="The Broad Institute Genome Sequencing Center for Infectious Disease"/>
            <person name="Wu L."/>
            <person name="Ma J."/>
        </authorList>
    </citation>
    <scope>NUCLEOTIDE SEQUENCE [LARGE SCALE GENOMIC DNA]</scope>
    <source>
        <strain evidence="6">CCM 8951</strain>
    </source>
</reference>
<evidence type="ECO:0000256" key="2">
    <source>
        <dbReference type="ARBA" id="ARBA00023125"/>
    </source>
</evidence>
<accession>A0ABW4DL59</accession>
<dbReference type="SUPFAM" id="SSF51182">
    <property type="entry name" value="RmlC-like cupins"/>
    <property type="match status" value="1"/>
</dbReference>
<dbReference type="Pfam" id="PF07883">
    <property type="entry name" value="Cupin_2"/>
    <property type="match status" value="1"/>
</dbReference>
<dbReference type="PROSITE" id="PS01124">
    <property type="entry name" value="HTH_ARAC_FAMILY_2"/>
    <property type="match status" value="1"/>
</dbReference>
<keyword evidence="1" id="KW-0805">Transcription regulation</keyword>
<dbReference type="SMART" id="SM00342">
    <property type="entry name" value="HTH_ARAC"/>
    <property type="match status" value="1"/>
</dbReference>
<dbReference type="EMBL" id="JBHTOF010000002">
    <property type="protein sequence ID" value="MFD1464494.1"/>
    <property type="molecule type" value="Genomic_DNA"/>
</dbReference>
<keyword evidence="6" id="KW-1185">Reference proteome</keyword>
<evidence type="ECO:0000313" key="6">
    <source>
        <dbReference type="Proteomes" id="UP001597244"/>
    </source>
</evidence>
<feature type="domain" description="HTH araC/xylS-type" evidence="4">
    <location>
        <begin position="185"/>
        <end position="283"/>
    </location>
</feature>
<gene>
    <name evidence="5" type="ORF">ACFQ4L_00035</name>
</gene>
<dbReference type="InterPro" id="IPR018062">
    <property type="entry name" value="HTH_AraC-typ_CS"/>
</dbReference>
<dbReference type="InterPro" id="IPR011051">
    <property type="entry name" value="RmlC_Cupin_sf"/>
</dbReference>
<dbReference type="Proteomes" id="UP001597244">
    <property type="component" value="Unassembled WGS sequence"/>
</dbReference>
<dbReference type="Pfam" id="PF12833">
    <property type="entry name" value="HTH_18"/>
    <property type="match status" value="1"/>
</dbReference>
<dbReference type="SUPFAM" id="SSF46689">
    <property type="entry name" value="Homeodomain-like"/>
    <property type="match status" value="2"/>
</dbReference>